<dbReference type="EMBL" id="RKMG01000066">
    <property type="protein sequence ID" value="RPA55513.1"/>
    <property type="molecule type" value="Genomic_DNA"/>
</dbReference>
<feature type="domain" description="Transposase IS204/IS1001/IS1096/IS1165 DDE" evidence="1">
    <location>
        <begin position="198"/>
        <end position="450"/>
    </location>
</feature>
<accession>A0A3N4FXP9</accession>
<dbReference type="InterPro" id="IPR002560">
    <property type="entry name" value="Transposase_DDE"/>
</dbReference>
<feature type="non-terminal residue" evidence="2">
    <location>
        <position position="1"/>
    </location>
</feature>
<protein>
    <submittedName>
        <fullName evidence="2">ISL3 family transposase</fullName>
    </submittedName>
</protein>
<dbReference type="AlphaFoldDB" id="A0A3N4FXP9"/>
<dbReference type="PANTHER" id="PTHR33498:SF1">
    <property type="entry name" value="TRANSPOSASE FOR INSERTION SEQUENCE ELEMENT IS1557"/>
    <property type="match status" value="1"/>
</dbReference>
<dbReference type="PANTHER" id="PTHR33498">
    <property type="entry name" value="TRANSPOSASE FOR INSERTION SEQUENCE ELEMENT IS1557"/>
    <property type="match status" value="1"/>
</dbReference>
<dbReference type="NCBIfam" id="NF033550">
    <property type="entry name" value="transpos_ISL3"/>
    <property type="match status" value="1"/>
</dbReference>
<dbReference type="Proteomes" id="UP000273977">
    <property type="component" value="Unassembled WGS sequence"/>
</dbReference>
<organism evidence="2 3">
    <name type="scientific">Aerococcus agrisoli</name>
    <dbReference type="NCBI Taxonomy" id="2487350"/>
    <lineage>
        <taxon>Bacteria</taxon>
        <taxon>Bacillati</taxon>
        <taxon>Bacillota</taxon>
        <taxon>Bacilli</taxon>
        <taxon>Lactobacillales</taxon>
        <taxon>Aerococcaceae</taxon>
        <taxon>Aerococcus</taxon>
    </lineage>
</organism>
<reference evidence="2 3" key="1">
    <citation type="submission" date="2018-11" db="EMBL/GenBank/DDBJ databases">
        <title>Aerococcus sp. SJQ22, whole genome shotgun sequence.</title>
        <authorList>
            <person name="Sun L."/>
            <person name="Gao X."/>
            <person name="Chen W."/>
            <person name="Huang K."/>
        </authorList>
    </citation>
    <scope>NUCLEOTIDE SEQUENCE [LARGE SCALE GENOMIC DNA]</scope>
    <source>
        <strain evidence="2 3">SJQ22</strain>
    </source>
</reference>
<keyword evidence="3" id="KW-1185">Reference proteome</keyword>
<dbReference type="InterPro" id="IPR047951">
    <property type="entry name" value="Transpos_ISL3"/>
</dbReference>
<comment type="caution">
    <text evidence="2">The sequence shown here is derived from an EMBL/GenBank/DDBJ whole genome shotgun (WGS) entry which is preliminary data.</text>
</comment>
<gene>
    <name evidence="2" type="ORF">EF384_09530</name>
</gene>
<evidence type="ECO:0000259" key="1">
    <source>
        <dbReference type="Pfam" id="PF01610"/>
    </source>
</evidence>
<proteinExistence type="predicted"/>
<dbReference type="Pfam" id="PF01610">
    <property type="entry name" value="DDE_Tnp_ISL3"/>
    <property type="match status" value="1"/>
</dbReference>
<evidence type="ECO:0000313" key="3">
    <source>
        <dbReference type="Proteomes" id="UP000273977"/>
    </source>
</evidence>
<sequence>TIFVYAKKGHDILISSKPRRILKEGKFMSHITIIKQLCGILDNNIQIDVPEGMTLLPIEKYQDVNYIVVEGVLTYKPKACTQCGVKNTGSHDLIKHGFKSTIIRLPNSVSNPILLKLKKQRFYCKHCAQTFIAETPLVQKYCCISNSIKNQISSELVETQSMRLIAKRYHVSSPTVARILLKAGKGLSPKGNYLPSNLGIDEFKSTNRVANAMSAVLVDTHNRRLIDIIVDRKQASLIDYFASFTWAARSSVKTVSIDLYTPYLEVIRTSFPNAKIVIDRFHIVKLLNETINSVRIKAMNIVKNSRPSDYRKLKKQWKLLLKNAEDLNFTDTYYVRQFGEEISEQRIVDFLLNISPDLLVTYTLMNELKYAISTHNIELFDEILKSTRKITLPRRARRTIRTLQKFLPYIHNSLTYTVSNGPTEGINNKIKLIKRTGFGYANFFNLRARILVQFKLKYKPSNPAPSTYEALAS</sequence>
<dbReference type="RefSeq" id="WP_233570090.1">
    <property type="nucleotide sequence ID" value="NZ_RKMG01000066.1"/>
</dbReference>
<name>A0A3N4FXP9_9LACT</name>
<evidence type="ECO:0000313" key="2">
    <source>
        <dbReference type="EMBL" id="RPA55513.1"/>
    </source>
</evidence>